<protein>
    <recommendedName>
        <fullName evidence="4">Carboxypeptidase regulatory-like domain-containing protein</fullName>
    </recommendedName>
</protein>
<dbReference type="OrthoDB" id="363007at2"/>
<feature type="chain" id="PRO_5024325901" description="Carboxypeptidase regulatory-like domain-containing protein" evidence="1">
    <location>
        <begin position="23"/>
        <end position="105"/>
    </location>
</feature>
<keyword evidence="1" id="KW-0732">Signal</keyword>
<dbReference type="Proteomes" id="UP000322981">
    <property type="component" value="Unassembled WGS sequence"/>
</dbReference>
<evidence type="ECO:0000313" key="2">
    <source>
        <dbReference type="EMBL" id="KAA6187085.1"/>
    </source>
</evidence>
<organism evidence="2 3">
    <name type="scientific">Thiohalocapsa marina</name>
    <dbReference type="NCBI Taxonomy" id="424902"/>
    <lineage>
        <taxon>Bacteria</taxon>
        <taxon>Pseudomonadati</taxon>
        <taxon>Pseudomonadota</taxon>
        <taxon>Gammaproteobacteria</taxon>
        <taxon>Chromatiales</taxon>
        <taxon>Chromatiaceae</taxon>
        <taxon>Thiohalocapsa</taxon>
    </lineage>
</organism>
<sequence length="105" mass="10622">MIRSFSAGIGLAAVLGASGAIAHTPLCACYDNGDGTVLCEGGFSDGSSAAGVAVRVVGIDGSTLLEAEMSEYSEFEFDKPDGDYRVVFDAGPGHAVEIASSDIVE</sequence>
<comment type="caution">
    <text evidence="2">The sequence shown here is derived from an EMBL/GenBank/DDBJ whole genome shotgun (WGS) entry which is preliminary data.</text>
</comment>
<name>A0A5M8FTF9_9GAMM</name>
<reference evidence="2 3" key="1">
    <citation type="submission" date="2019-09" db="EMBL/GenBank/DDBJ databases">
        <title>Whole-genome sequence of the purple sulfur bacterium Thiohalocapsa marina DSM 19078.</title>
        <authorList>
            <person name="Kyndt J.A."/>
            <person name="Meyer T.E."/>
        </authorList>
    </citation>
    <scope>NUCLEOTIDE SEQUENCE [LARGE SCALE GENOMIC DNA]</scope>
    <source>
        <strain evidence="2 3">DSM 19078</strain>
    </source>
</reference>
<accession>A0A5M8FTF9</accession>
<dbReference type="EMBL" id="VWXX01000003">
    <property type="protein sequence ID" value="KAA6187085.1"/>
    <property type="molecule type" value="Genomic_DNA"/>
</dbReference>
<keyword evidence="3" id="KW-1185">Reference proteome</keyword>
<evidence type="ECO:0008006" key="4">
    <source>
        <dbReference type="Google" id="ProtNLM"/>
    </source>
</evidence>
<proteinExistence type="predicted"/>
<dbReference type="AlphaFoldDB" id="A0A5M8FTF9"/>
<gene>
    <name evidence="2" type="ORF">F2Q65_03970</name>
</gene>
<evidence type="ECO:0000313" key="3">
    <source>
        <dbReference type="Proteomes" id="UP000322981"/>
    </source>
</evidence>
<evidence type="ECO:0000256" key="1">
    <source>
        <dbReference type="SAM" id="SignalP"/>
    </source>
</evidence>
<feature type="signal peptide" evidence="1">
    <location>
        <begin position="1"/>
        <end position="22"/>
    </location>
</feature>